<evidence type="ECO:0000256" key="3">
    <source>
        <dbReference type="ARBA" id="ARBA00022838"/>
    </source>
</evidence>
<feature type="compositionally biased region" description="Polar residues" evidence="5">
    <location>
        <begin position="9"/>
        <end position="23"/>
    </location>
</feature>
<comment type="subcellular location">
    <subcellularLocation>
        <location evidence="1">Chromosome</location>
        <location evidence="1">Centromere</location>
        <location evidence="1">Kinetochore</location>
    </subcellularLocation>
</comment>
<evidence type="ECO:0000256" key="5">
    <source>
        <dbReference type="SAM" id="MobiDB-lite"/>
    </source>
</evidence>
<dbReference type="SMART" id="SM00777">
    <property type="entry name" value="Mad3_BUB1_I"/>
    <property type="match status" value="1"/>
</dbReference>
<dbReference type="OrthoDB" id="248495at2759"/>
<dbReference type="GO" id="GO:0004672">
    <property type="term" value="F:protein kinase activity"/>
    <property type="evidence" value="ECO:0007669"/>
    <property type="project" value="InterPro"/>
</dbReference>
<dbReference type="PROSITE" id="PS51489">
    <property type="entry name" value="BUB1_N"/>
    <property type="match status" value="1"/>
</dbReference>
<dbReference type="GO" id="GO:0032991">
    <property type="term" value="C:protein-containing complex"/>
    <property type="evidence" value="ECO:0007669"/>
    <property type="project" value="UniProtKB-ARBA"/>
</dbReference>
<feature type="region of interest" description="Disordered" evidence="5">
    <location>
        <begin position="1"/>
        <end position="24"/>
    </location>
</feature>
<reference evidence="8" key="1">
    <citation type="submission" date="2017-07" db="EMBL/GenBank/DDBJ databases">
        <title>Taro Niue Genome Assembly and Annotation.</title>
        <authorList>
            <person name="Atibalentja N."/>
            <person name="Keating K."/>
            <person name="Fields C.J."/>
        </authorList>
    </citation>
    <scope>NUCLEOTIDE SEQUENCE</scope>
    <source>
        <strain evidence="8">Niue_2</strain>
        <tissue evidence="8">Leaf</tissue>
    </source>
</reference>
<dbReference type="PROSITE" id="PS00108">
    <property type="entry name" value="PROTEIN_KINASE_ST"/>
    <property type="match status" value="1"/>
</dbReference>
<dbReference type="InterPro" id="IPR000719">
    <property type="entry name" value="Prot_kinase_dom"/>
</dbReference>
<feature type="domain" description="BUB1 N-terminal" evidence="7">
    <location>
        <begin position="10"/>
        <end position="182"/>
    </location>
</feature>
<dbReference type="AlphaFoldDB" id="A0A843X2I2"/>
<dbReference type="PANTHER" id="PTHR14030">
    <property type="entry name" value="MITOTIC CHECKPOINT SERINE/THREONINE-PROTEIN KINASE BUB1"/>
    <property type="match status" value="1"/>
</dbReference>
<dbReference type="PANTHER" id="PTHR14030:SF4">
    <property type="entry name" value="BUB1 KINASE, ISOFORM A-RELATED"/>
    <property type="match status" value="1"/>
</dbReference>
<keyword evidence="9" id="KW-1185">Reference proteome</keyword>
<dbReference type="Pfam" id="PF00069">
    <property type="entry name" value="Pkinase"/>
    <property type="match status" value="1"/>
</dbReference>
<dbReference type="Gene3D" id="1.10.510.10">
    <property type="entry name" value="Transferase(Phosphotransferase) domain 1"/>
    <property type="match status" value="1"/>
</dbReference>
<dbReference type="GO" id="GO:0000776">
    <property type="term" value="C:kinetochore"/>
    <property type="evidence" value="ECO:0007669"/>
    <property type="project" value="UniProtKB-KW"/>
</dbReference>
<dbReference type="InterPro" id="IPR015661">
    <property type="entry name" value="Bub1/Mad3"/>
</dbReference>
<dbReference type="Proteomes" id="UP000652761">
    <property type="component" value="Unassembled WGS sequence"/>
</dbReference>
<accession>A0A843X2I2</accession>
<evidence type="ECO:0000256" key="4">
    <source>
        <dbReference type="ARBA" id="ARBA00023328"/>
    </source>
</evidence>
<organism evidence="8 9">
    <name type="scientific">Colocasia esculenta</name>
    <name type="common">Wild taro</name>
    <name type="synonym">Arum esculentum</name>
    <dbReference type="NCBI Taxonomy" id="4460"/>
    <lineage>
        <taxon>Eukaryota</taxon>
        <taxon>Viridiplantae</taxon>
        <taxon>Streptophyta</taxon>
        <taxon>Embryophyta</taxon>
        <taxon>Tracheophyta</taxon>
        <taxon>Spermatophyta</taxon>
        <taxon>Magnoliopsida</taxon>
        <taxon>Liliopsida</taxon>
        <taxon>Araceae</taxon>
        <taxon>Aroideae</taxon>
        <taxon>Colocasieae</taxon>
        <taxon>Colocasia</taxon>
    </lineage>
</organism>
<proteinExistence type="predicted"/>
<evidence type="ECO:0000256" key="1">
    <source>
        <dbReference type="ARBA" id="ARBA00004629"/>
    </source>
</evidence>
<keyword evidence="3" id="KW-0995">Kinetochore</keyword>
<dbReference type="EMBL" id="NMUH01004403">
    <property type="protein sequence ID" value="MQM09520.1"/>
    <property type="molecule type" value="Genomic_DNA"/>
</dbReference>
<name>A0A843X2I2_COLES</name>
<dbReference type="InterPro" id="IPR008271">
    <property type="entry name" value="Ser/Thr_kinase_AS"/>
</dbReference>
<keyword evidence="2" id="KW-0158">Chromosome</keyword>
<dbReference type="Pfam" id="PF08311">
    <property type="entry name" value="Mad3_BUB1_I"/>
    <property type="match status" value="1"/>
</dbReference>
<dbReference type="GO" id="GO:0007094">
    <property type="term" value="P:mitotic spindle assembly checkpoint signaling"/>
    <property type="evidence" value="ECO:0007669"/>
    <property type="project" value="InterPro"/>
</dbReference>
<dbReference type="InterPro" id="IPR013212">
    <property type="entry name" value="Mad3/Bub1_I"/>
</dbReference>
<comment type="caution">
    <text evidence="8">The sequence shown here is derived from an EMBL/GenBank/DDBJ whole genome shotgun (WGS) entry which is preliminary data.</text>
</comment>
<dbReference type="GO" id="GO:0051754">
    <property type="term" value="P:meiotic sister chromatid cohesion, centromeric"/>
    <property type="evidence" value="ECO:0007669"/>
    <property type="project" value="TreeGrafter"/>
</dbReference>
<dbReference type="SUPFAM" id="SSF56112">
    <property type="entry name" value="Protein kinase-like (PK-like)"/>
    <property type="match status" value="1"/>
</dbReference>
<feature type="domain" description="Protein kinase" evidence="6">
    <location>
        <begin position="233"/>
        <end position="377"/>
    </location>
</feature>
<sequence>MVHPARCAATTSPLREASSSRSPRSLGDPILPWLRSVDKAFEDYRRSTEDDAVLENYERILEGCVRKFVDERRYADDIRFIRVLVLYADAIQDFKRVFELMEEKGVGLRCSLMYEAYALFLVAQGELMEANGMYHLGISRNAEPIGRLKKIHALFLKRVNEVSASADSNNNEHAAVNPWSASTINDLLAKIHQLLTKYNGYCKTSKAYPGKVSLSSLQNSSRNKIIELGGKKYHIKGCSGQGGFAQVFKAYEDNNPEDVVALKIQCPAFPWEFYMYRQLDMRVPDIERSSFGVAHKIHIYSDWSILVTEYLSHGTLQDAINSYLVMQKRMEEVLCIFYTIEMLRILETLHTVGIIHGDFKPDNLMMCTPRQGVIGIR</sequence>
<dbReference type="GO" id="GO:0005524">
    <property type="term" value="F:ATP binding"/>
    <property type="evidence" value="ECO:0007669"/>
    <property type="project" value="InterPro"/>
</dbReference>
<keyword evidence="4" id="KW-0137">Centromere</keyword>
<dbReference type="Gene3D" id="1.25.40.430">
    <property type="match status" value="1"/>
</dbReference>
<dbReference type="InterPro" id="IPR011009">
    <property type="entry name" value="Kinase-like_dom_sf"/>
</dbReference>
<evidence type="ECO:0008006" key="10">
    <source>
        <dbReference type="Google" id="ProtNLM"/>
    </source>
</evidence>
<protein>
    <recommendedName>
        <fullName evidence="10">Mitotic checkpoint serine/threonine-protein kinase BUB1</fullName>
    </recommendedName>
</protein>
<dbReference type="PROSITE" id="PS50011">
    <property type="entry name" value="PROTEIN_KINASE_DOM"/>
    <property type="match status" value="1"/>
</dbReference>
<evidence type="ECO:0000313" key="9">
    <source>
        <dbReference type="Proteomes" id="UP000652761"/>
    </source>
</evidence>
<evidence type="ECO:0000259" key="6">
    <source>
        <dbReference type="PROSITE" id="PS50011"/>
    </source>
</evidence>
<evidence type="ECO:0000259" key="7">
    <source>
        <dbReference type="PROSITE" id="PS51489"/>
    </source>
</evidence>
<gene>
    <name evidence="8" type="ORF">Taro_042395</name>
</gene>
<evidence type="ECO:0000313" key="8">
    <source>
        <dbReference type="EMBL" id="MQM09520.1"/>
    </source>
</evidence>
<evidence type="ECO:0000256" key="2">
    <source>
        <dbReference type="ARBA" id="ARBA00022454"/>
    </source>
</evidence>